<dbReference type="Pfam" id="PF09864">
    <property type="entry name" value="MliC"/>
    <property type="match status" value="1"/>
</dbReference>
<evidence type="ECO:0000256" key="1">
    <source>
        <dbReference type="ARBA" id="ARBA00022729"/>
    </source>
</evidence>
<feature type="domain" description="C-type lysozyme inhibitor" evidence="6">
    <location>
        <begin position="157"/>
        <end position="225"/>
    </location>
</feature>
<proteinExistence type="predicted"/>
<dbReference type="Pfam" id="PF09619">
    <property type="entry name" value="YscW"/>
    <property type="match status" value="1"/>
</dbReference>
<keyword evidence="8" id="KW-1185">Reference proteome</keyword>
<comment type="caution">
    <text evidence="7">The sequence shown here is derived from an EMBL/GenBank/DDBJ whole genome shotgun (WGS) entry which is preliminary data.</text>
</comment>
<reference evidence="8" key="1">
    <citation type="journal article" date="2019" name="Int. J. Syst. Evol. Microbiol.">
        <title>The Global Catalogue of Microorganisms (GCM) 10K type strain sequencing project: providing services to taxonomists for standard genome sequencing and annotation.</title>
        <authorList>
            <consortium name="The Broad Institute Genomics Platform"/>
            <consortium name="The Broad Institute Genome Sequencing Center for Infectious Disease"/>
            <person name="Wu L."/>
            <person name="Ma J."/>
        </authorList>
    </citation>
    <scope>NUCLEOTIDE SEQUENCE [LARGE SCALE GENOMIC DNA]</scope>
    <source>
        <strain evidence="8">JCM 17110</strain>
    </source>
</reference>
<keyword evidence="3" id="KW-0564">Palmitate</keyword>
<accession>A0ABP6WDJ0</accession>
<evidence type="ECO:0000256" key="5">
    <source>
        <dbReference type="SAM" id="SignalP"/>
    </source>
</evidence>
<feature type="chain" id="PRO_5045942333" description="C-type lysozyme inhibitor domain-containing protein" evidence="5">
    <location>
        <begin position="22"/>
        <end position="347"/>
    </location>
</feature>
<protein>
    <recommendedName>
        <fullName evidence="6">C-type lysozyme inhibitor domain-containing protein</fullName>
    </recommendedName>
</protein>
<evidence type="ECO:0000256" key="2">
    <source>
        <dbReference type="ARBA" id="ARBA00023136"/>
    </source>
</evidence>
<evidence type="ECO:0000259" key="6">
    <source>
        <dbReference type="Pfam" id="PF09864"/>
    </source>
</evidence>
<dbReference type="PROSITE" id="PS51257">
    <property type="entry name" value="PROKAR_LIPOPROTEIN"/>
    <property type="match status" value="1"/>
</dbReference>
<dbReference type="InterPro" id="IPR036328">
    <property type="entry name" value="MliC_sf"/>
</dbReference>
<evidence type="ECO:0000256" key="3">
    <source>
        <dbReference type="ARBA" id="ARBA00023139"/>
    </source>
</evidence>
<dbReference type="InterPro" id="IPR039366">
    <property type="entry name" value="Pilotin"/>
</dbReference>
<evidence type="ECO:0000313" key="7">
    <source>
        <dbReference type="EMBL" id="GAA3547805.1"/>
    </source>
</evidence>
<dbReference type="InterPro" id="IPR053196">
    <property type="entry name" value="Lipoprotein_YbaY-like"/>
</dbReference>
<feature type="signal peptide" evidence="5">
    <location>
        <begin position="1"/>
        <end position="21"/>
    </location>
</feature>
<keyword evidence="1 5" id="KW-0732">Signal</keyword>
<gene>
    <name evidence="7" type="ORF">GCM10022394_29910</name>
</gene>
<dbReference type="Gene3D" id="2.40.128.200">
    <property type="match status" value="1"/>
</dbReference>
<dbReference type="Proteomes" id="UP001500795">
    <property type="component" value="Unassembled WGS sequence"/>
</dbReference>
<dbReference type="EMBL" id="BAABCX010000005">
    <property type="protein sequence ID" value="GAA3547805.1"/>
    <property type="molecule type" value="Genomic_DNA"/>
</dbReference>
<evidence type="ECO:0000313" key="8">
    <source>
        <dbReference type="Proteomes" id="UP001500795"/>
    </source>
</evidence>
<dbReference type="PANTHER" id="PTHR38013">
    <property type="entry name" value="GLYCOPROTEIN/POLYSACCHARIDE METABOLISM"/>
    <property type="match status" value="1"/>
</dbReference>
<name>A0ABP6WDJ0_9GAMM</name>
<evidence type="ECO:0000256" key="4">
    <source>
        <dbReference type="ARBA" id="ARBA00023288"/>
    </source>
</evidence>
<keyword evidence="2" id="KW-0472">Membrane</keyword>
<keyword evidence="4" id="KW-0449">Lipoprotein</keyword>
<sequence length="347" mass="38676">MMTIRLAPPALLFAFILTACSDEQPDAAGEQETLTGTLTYQQRIALPDDARVQVTLLDVSLADAPATQLAEHTFVTEGRQVPLPFSLSYDGDAINQAHRYAVRGEIRDAEGRLMWTTDSYYGVLTQGQPTDQVELMLKQVSDARALRPSPSATTRVYRCSPENGAAFEFVTQYDQEKDELGLWLPDSFNLPYQVLPHSVSASGARYQNDYAMIWNKGEQAMLEVGELNYQNCREDRRAGIREDARLRGVSFRATGNEPGWLLEISAGDKLSFSYNYGENTLIVPVFDAETDRAARQTRYRVATEAHQISVTITEEACTDDMSGEHLPARVNIELDGNRYRGCGQALD</sequence>
<dbReference type="PANTHER" id="PTHR38013:SF1">
    <property type="entry name" value="GLYCOPROTEIN_POLYSACCHARIDE METABOLISM"/>
    <property type="match status" value="1"/>
</dbReference>
<dbReference type="RefSeq" id="WP_344959513.1">
    <property type="nucleotide sequence ID" value="NZ_BAABCX010000005.1"/>
</dbReference>
<organism evidence="7 8">
    <name type="scientific">Zobellella aerophila</name>
    <dbReference type="NCBI Taxonomy" id="870480"/>
    <lineage>
        <taxon>Bacteria</taxon>
        <taxon>Pseudomonadati</taxon>
        <taxon>Pseudomonadota</taxon>
        <taxon>Gammaproteobacteria</taxon>
        <taxon>Aeromonadales</taxon>
        <taxon>Aeromonadaceae</taxon>
        <taxon>Zobellella</taxon>
    </lineage>
</organism>
<dbReference type="InterPro" id="IPR018660">
    <property type="entry name" value="MliC"/>
</dbReference>
<dbReference type="SUPFAM" id="SSF141488">
    <property type="entry name" value="YdhA-like"/>
    <property type="match status" value="1"/>
</dbReference>